<feature type="transmembrane region" description="Helical" evidence="10">
    <location>
        <begin position="215"/>
        <end position="236"/>
    </location>
</feature>
<dbReference type="InterPro" id="IPR014743">
    <property type="entry name" value="Cl-channel_core"/>
</dbReference>
<evidence type="ECO:0000256" key="1">
    <source>
        <dbReference type="ARBA" id="ARBA00004141"/>
    </source>
</evidence>
<keyword evidence="3 10" id="KW-0812">Transmembrane</keyword>
<feature type="transmembrane region" description="Helical" evidence="10">
    <location>
        <begin position="248"/>
        <end position="267"/>
    </location>
</feature>
<dbReference type="Proteomes" id="UP000184390">
    <property type="component" value="Unassembled WGS sequence"/>
</dbReference>
<evidence type="ECO:0000256" key="3">
    <source>
        <dbReference type="ARBA" id="ARBA00022692"/>
    </source>
</evidence>
<feature type="transmembrane region" description="Helical" evidence="10">
    <location>
        <begin position="317"/>
        <end position="342"/>
    </location>
</feature>
<evidence type="ECO:0000256" key="8">
    <source>
        <dbReference type="ARBA" id="ARBA00023214"/>
    </source>
</evidence>
<evidence type="ECO:0000256" key="4">
    <source>
        <dbReference type="ARBA" id="ARBA00022989"/>
    </source>
</evidence>
<keyword evidence="5" id="KW-0406">Ion transport</keyword>
<dbReference type="PANTHER" id="PTHR43427:SF6">
    <property type="entry name" value="CHLORIDE CHANNEL PROTEIN CLC-E"/>
    <property type="match status" value="1"/>
</dbReference>
<accession>A0ABY1HYP7</accession>
<keyword evidence="6 10" id="KW-0472">Membrane</keyword>
<evidence type="ECO:0000256" key="9">
    <source>
        <dbReference type="ARBA" id="ARBA00023303"/>
    </source>
</evidence>
<dbReference type="Gene3D" id="1.10.3080.10">
    <property type="entry name" value="Clc chloride channel"/>
    <property type="match status" value="1"/>
</dbReference>
<keyword evidence="8" id="KW-0868">Chloride</keyword>
<feature type="transmembrane region" description="Helical" evidence="10">
    <location>
        <begin position="137"/>
        <end position="157"/>
    </location>
</feature>
<feature type="transmembrane region" description="Helical" evidence="10">
    <location>
        <begin position="287"/>
        <end position="305"/>
    </location>
</feature>
<keyword evidence="4 10" id="KW-1133">Transmembrane helix</keyword>
<evidence type="ECO:0000256" key="5">
    <source>
        <dbReference type="ARBA" id="ARBA00023065"/>
    </source>
</evidence>
<dbReference type="SUPFAM" id="SSF81340">
    <property type="entry name" value="Clc chloride channel"/>
    <property type="match status" value="1"/>
</dbReference>
<keyword evidence="12" id="KW-1185">Reference proteome</keyword>
<comment type="caution">
    <text evidence="11">The sequence shown here is derived from an EMBL/GenBank/DDBJ whole genome shotgun (WGS) entry which is preliminary data.</text>
</comment>
<organism evidence="11 12">
    <name type="scientific">Actinomyces denticolens</name>
    <dbReference type="NCBI Taxonomy" id="52767"/>
    <lineage>
        <taxon>Bacteria</taxon>
        <taxon>Bacillati</taxon>
        <taxon>Actinomycetota</taxon>
        <taxon>Actinomycetes</taxon>
        <taxon>Actinomycetales</taxon>
        <taxon>Actinomycetaceae</taxon>
        <taxon>Actinomyces</taxon>
    </lineage>
</organism>
<evidence type="ECO:0000313" key="11">
    <source>
        <dbReference type="EMBL" id="SHI32150.1"/>
    </source>
</evidence>
<dbReference type="PRINTS" id="PR00762">
    <property type="entry name" value="CLCHANNEL"/>
</dbReference>
<reference evidence="11 12" key="1">
    <citation type="submission" date="2016-11" db="EMBL/GenBank/DDBJ databases">
        <authorList>
            <person name="Varghese N."/>
            <person name="Submissions S."/>
        </authorList>
    </citation>
    <scope>NUCLEOTIDE SEQUENCE [LARGE SCALE GENOMIC DNA]</scope>
    <source>
        <strain evidence="11 12">PA</strain>
    </source>
</reference>
<evidence type="ECO:0000256" key="2">
    <source>
        <dbReference type="ARBA" id="ARBA00022448"/>
    </source>
</evidence>
<dbReference type="EMBL" id="FQYL01000001">
    <property type="protein sequence ID" value="SHI32150.1"/>
    <property type="molecule type" value="Genomic_DNA"/>
</dbReference>
<evidence type="ECO:0000313" key="12">
    <source>
        <dbReference type="Proteomes" id="UP000184390"/>
    </source>
</evidence>
<dbReference type="InterPro" id="IPR050368">
    <property type="entry name" value="ClC-type_chloride_channel"/>
</dbReference>
<sequence>MLSGAAAGLIGIAMAYLLEGFEWLFYGVEEGSLPERVAAAPAWRRIAAPALGGLLAGALWWWERSTGGVVSVEQVVADSGAPGSPSRRMGVLRPFGDAAVQVLTVGAGNSVGREGAPRLAAGAIALRLSTILRIDRAWVPVLVASAAGAGLAAMYNAPLGGAAYAVEIVMLTGMRRRGALLAVPLSALATVVSWWRSGGRPSLVMPAAPLTAQTLLACLMAVPVAAILGWLAARVWTWCKAHRLPDSWSLPLAIGGAGLATGTASLWLPELPGNGRDAFQGALASPAVPAALVALLGVVVLKPLLTGATLGAGATGGLLAPSFALGASGGAAIAVGLSLAGMSPSVPAAALMGAGTTLAVTQRAPVFGAVFVWEITQGPVWILPPLLAACWAACRITRPSPS</sequence>
<keyword evidence="7" id="KW-0869">Chloride channel</keyword>
<name>A0ABY1HYP7_9ACTO</name>
<proteinExistence type="predicted"/>
<dbReference type="InterPro" id="IPR001807">
    <property type="entry name" value="ClC"/>
</dbReference>
<keyword evidence="2" id="KW-0813">Transport</keyword>
<feature type="transmembrane region" description="Helical" evidence="10">
    <location>
        <begin position="178"/>
        <end position="195"/>
    </location>
</feature>
<comment type="subcellular location">
    <subcellularLocation>
        <location evidence="1">Membrane</location>
        <topology evidence="1">Multi-pass membrane protein</topology>
    </subcellularLocation>
</comment>
<evidence type="ECO:0000256" key="6">
    <source>
        <dbReference type="ARBA" id="ARBA00023136"/>
    </source>
</evidence>
<evidence type="ECO:0000256" key="10">
    <source>
        <dbReference type="SAM" id="Phobius"/>
    </source>
</evidence>
<protein>
    <submittedName>
        <fullName evidence="11">H+/Cl-antiporter ClcA</fullName>
    </submittedName>
</protein>
<evidence type="ECO:0000256" key="7">
    <source>
        <dbReference type="ARBA" id="ARBA00023173"/>
    </source>
</evidence>
<gene>
    <name evidence="11" type="ORF">SAMN05216246_101225</name>
</gene>
<dbReference type="PANTHER" id="PTHR43427">
    <property type="entry name" value="CHLORIDE CHANNEL PROTEIN CLC-E"/>
    <property type="match status" value="1"/>
</dbReference>
<keyword evidence="9" id="KW-0407">Ion channel</keyword>
<dbReference type="Pfam" id="PF00654">
    <property type="entry name" value="Voltage_CLC"/>
    <property type="match status" value="1"/>
</dbReference>